<proteinExistence type="predicted"/>
<reference evidence="1" key="1">
    <citation type="submission" date="2021-08" db="EMBL/GenBank/DDBJ databases">
        <title>Novel anaerobic bacterium isolated from sea squirt in East Sea, Republic of Korea.</title>
        <authorList>
            <person name="Nguyen T.H."/>
            <person name="Li Z."/>
            <person name="Lee Y.-J."/>
            <person name="Ko J."/>
            <person name="Kim S.-G."/>
        </authorList>
    </citation>
    <scope>NUCLEOTIDE SEQUENCE</scope>
    <source>
        <strain evidence="1">KCTC 25031</strain>
    </source>
</reference>
<dbReference type="Proteomes" id="UP000826212">
    <property type="component" value="Chromosome"/>
</dbReference>
<accession>A0AC61NNY1</accession>
<dbReference type="EMBL" id="CP081303">
    <property type="protein sequence ID" value="QZE15302.1"/>
    <property type="molecule type" value="Genomic_DNA"/>
</dbReference>
<evidence type="ECO:0000313" key="2">
    <source>
        <dbReference type="Proteomes" id="UP000826212"/>
    </source>
</evidence>
<evidence type="ECO:0000313" key="1">
    <source>
        <dbReference type="EMBL" id="QZE15302.1"/>
    </source>
</evidence>
<sequence>MKRFTIYILLITFLLVSCGEKFESKPLKVDGTPPSKITSVIEVINKHGGATIKYTLPALNDLQYVEAKYVSKGEVKSQKVSAFENEIEIKGLSLEDVGEQDVELYIVDKGENRSEPVTAKISPTTPHYINIFKSITSFEDFGGALFKWSNPDSIPVYIDFMIRDEEGVLSSKSLLSTSSPEGTYNVRGLDPVARDFAAVVMDRYKNISDTFKINLTPLEEMQFPNEELGYLELNNDVAWDAWEGDWSHLFDGNLQNVLHTRGGEGWPVSLTLDLGKERKISRFKIWQRQDQSHFAYTHGNPKSFVIYGTNQTPSQSGDWDEWTEIMDFTIKKSSGLPLGQENAEDMKVWSDGHDVPFKADVPKYRYIRLKFTETWDGATYVGMGDMAFYGSPEK</sequence>
<keyword evidence="2" id="KW-1185">Reference proteome</keyword>
<organism evidence="1 2">
    <name type="scientific">Halosquirtibacter laminarini</name>
    <dbReference type="NCBI Taxonomy" id="3374600"/>
    <lineage>
        <taxon>Bacteria</taxon>
        <taxon>Pseudomonadati</taxon>
        <taxon>Bacteroidota</taxon>
        <taxon>Bacteroidia</taxon>
        <taxon>Marinilabiliales</taxon>
        <taxon>Prolixibacteraceae</taxon>
        <taxon>Halosquirtibacter</taxon>
    </lineage>
</organism>
<protein>
    <submittedName>
        <fullName evidence="1">DUF4959 domain-containing protein</fullName>
    </submittedName>
</protein>
<name>A0AC61NNY1_9BACT</name>
<gene>
    <name evidence="1" type="ORF">K4L44_05565</name>
</gene>